<evidence type="ECO:0000256" key="1">
    <source>
        <dbReference type="ARBA" id="ARBA00022490"/>
    </source>
</evidence>
<dbReference type="GO" id="GO:0010992">
    <property type="term" value="P:ubiquitin recycling"/>
    <property type="evidence" value="ECO:0007669"/>
    <property type="project" value="TreeGrafter"/>
</dbReference>
<dbReference type="Proteomes" id="UP001152797">
    <property type="component" value="Unassembled WGS sequence"/>
</dbReference>
<reference evidence="6" key="2">
    <citation type="submission" date="2024-04" db="EMBL/GenBank/DDBJ databases">
        <authorList>
            <person name="Chen Y."/>
            <person name="Shah S."/>
            <person name="Dougan E. K."/>
            <person name="Thang M."/>
            <person name="Chan C."/>
        </authorList>
    </citation>
    <scope>NUCLEOTIDE SEQUENCE [LARGE SCALE GENOMIC DNA]</scope>
</reference>
<name>A0A9P1CSU6_9DINO</name>
<feature type="non-terminal residue" evidence="5">
    <location>
        <position position="1"/>
    </location>
</feature>
<keyword evidence="3" id="KW-0677">Repeat</keyword>
<dbReference type="GO" id="GO:0043130">
    <property type="term" value="F:ubiquitin binding"/>
    <property type="evidence" value="ECO:0007669"/>
    <property type="project" value="TreeGrafter"/>
</dbReference>
<comment type="caution">
    <text evidence="5">The sequence shown here is derived from an EMBL/GenBank/DDBJ whole genome shotgun (WGS) entry which is preliminary data.</text>
</comment>
<dbReference type="InterPro" id="IPR036322">
    <property type="entry name" value="WD40_repeat_dom_sf"/>
</dbReference>
<evidence type="ECO:0000256" key="3">
    <source>
        <dbReference type="ARBA" id="ARBA00022737"/>
    </source>
</evidence>
<dbReference type="InterPro" id="IPR001680">
    <property type="entry name" value="WD40_rpt"/>
</dbReference>
<dbReference type="EMBL" id="CAMXCT010002222">
    <property type="protein sequence ID" value="CAI3996507.1"/>
    <property type="molecule type" value="Genomic_DNA"/>
</dbReference>
<dbReference type="SMART" id="SM00320">
    <property type="entry name" value="WD40"/>
    <property type="match status" value="3"/>
</dbReference>
<dbReference type="OrthoDB" id="538223at2759"/>
<sequence>GSLDATVRLWYEDGTSRFTLSHHEDGISCMIEAAEDNLLVGSRDGKITHWNLQTGKLRSCLQHDDWVTCLLEALASWWSGSCDSSIKRWNPADGSLLATLRGHNLGVNTLLYFSGSILSGSADRTVKQWHPVDEAVVASIEGLSGVSSLLELPRGIFRTVNRGEASLLPKPRTTLSEVASNTEGLSSPPRTSIFFSDDQIVKADRFEDGRDTQDCLISIDTIPWERLSQGDMPPPHLQPRARHVAGASAKISAGATAQGAIGGCRTSILKCSVANPVGKV</sequence>
<dbReference type="InterPro" id="IPR015943">
    <property type="entry name" value="WD40/YVTN_repeat-like_dom_sf"/>
</dbReference>
<evidence type="ECO:0000313" key="5">
    <source>
        <dbReference type="EMBL" id="CAI3996507.1"/>
    </source>
</evidence>
<dbReference type="AlphaFoldDB" id="A0A9P1CSU6"/>
<keyword evidence="1" id="KW-0963">Cytoplasm</keyword>
<dbReference type="PANTHER" id="PTHR19849:SF0">
    <property type="entry name" value="PHOSPHOLIPASE A-2-ACTIVATING PROTEIN"/>
    <property type="match status" value="1"/>
</dbReference>
<gene>
    <name evidence="5" type="ORF">C1SCF055_LOCUS22981</name>
</gene>
<evidence type="ECO:0000256" key="2">
    <source>
        <dbReference type="ARBA" id="ARBA00022574"/>
    </source>
</evidence>
<accession>A0A9P1CSU6</accession>
<evidence type="ECO:0000313" key="6">
    <source>
        <dbReference type="EMBL" id="CAL1149882.1"/>
    </source>
</evidence>
<dbReference type="SUPFAM" id="SSF50978">
    <property type="entry name" value="WD40 repeat-like"/>
    <property type="match status" value="1"/>
</dbReference>
<reference evidence="5" key="1">
    <citation type="submission" date="2022-10" db="EMBL/GenBank/DDBJ databases">
        <authorList>
            <person name="Chen Y."/>
            <person name="Dougan E. K."/>
            <person name="Chan C."/>
            <person name="Rhodes N."/>
            <person name="Thang M."/>
        </authorList>
    </citation>
    <scope>NUCLEOTIDE SEQUENCE</scope>
</reference>
<organism evidence="5">
    <name type="scientific">Cladocopium goreaui</name>
    <dbReference type="NCBI Taxonomy" id="2562237"/>
    <lineage>
        <taxon>Eukaryota</taxon>
        <taxon>Sar</taxon>
        <taxon>Alveolata</taxon>
        <taxon>Dinophyceae</taxon>
        <taxon>Suessiales</taxon>
        <taxon>Symbiodiniaceae</taxon>
        <taxon>Cladocopium</taxon>
    </lineage>
</organism>
<dbReference type="GO" id="GO:0005634">
    <property type="term" value="C:nucleus"/>
    <property type="evidence" value="ECO:0007669"/>
    <property type="project" value="TreeGrafter"/>
</dbReference>
<dbReference type="PROSITE" id="PS50082">
    <property type="entry name" value="WD_REPEATS_2"/>
    <property type="match status" value="1"/>
</dbReference>
<dbReference type="Gene3D" id="2.130.10.10">
    <property type="entry name" value="YVTN repeat-like/Quinoprotein amine dehydrogenase"/>
    <property type="match status" value="1"/>
</dbReference>
<evidence type="ECO:0000256" key="4">
    <source>
        <dbReference type="PROSITE-ProRule" id="PRU00221"/>
    </source>
</evidence>
<dbReference type="Pfam" id="PF00400">
    <property type="entry name" value="WD40"/>
    <property type="match status" value="2"/>
</dbReference>
<protein>
    <submittedName>
        <fullName evidence="7">Anaphase-promoting complex subunit 4 WD40 domain-containing protein</fullName>
    </submittedName>
</protein>
<dbReference type="GO" id="GO:0005737">
    <property type="term" value="C:cytoplasm"/>
    <property type="evidence" value="ECO:0007669"/>
    <property type="project" value="TreeGrafter"/>
</dbReference>
<dbReference type="GO" id="GO:0043161">
    <property type="term" value="P:proteasome-mediated ubiquitin-dependent protein catabolic process"/>
    <property type="evidence" value="ECO:0007669"/>
    <property type="project" value="TreeGrafter"/>
</dbReference>
<keyword evidence="2 4" id="KW-0853">WD repeat</keyword>
<feature type="repeat" description="WD" evidence="4">
    <location>
        <begin position="100"/>
        <end position="129"/>
    </location>
</feature>
<dbReference type="PANTHER" id="PTHR19849">
    <property type="entry name" value="PHOSPHOLIPASE A-2-ACTIVATING PROTEIN"/>
    <property type="match status" value="1"/>
</dbReference>
<evidence type="ECO:0000313" key="8">
    <source>
        <dbReference type="Proteomes" id="UP001152797"/>
    </source>
</evidence>
<keyword evidence="8" id="KW-1185">Reference proteome</keyword>
<evidence type="ECO:0000313" key="7">
    <source>
        <dbReference type="EMBL" id="CAL4783819.1"/>
    </source>
</evidence>
<proteinExistence type="predicted"/>
<dbReference type="EMBL" id="CAMXCT030002222">
    <property type="protein sequence ID" value="CAL4783819.1"/>
    <property type="molecule type" value="Genomic_DNA"/>
</dbReference>
<dbReference type="EMBL" id="CAMXCT020002222">
    <property type="protein sequence ID" value="CAL1149882.1"/>
    <property type="molecule type" value="Genomic_DNA"/>
</dbReference>